<feature type="compositionally biased region" description="Polar residues" evidence="2">
    <location>
        <begin position="545"/>
        <end position="559"/>
    </location>
</feature>
<evidence type="ECO:0000256" key="2">
    <source>
        <dbReference type="SAM" id="MobiDB-lite"/>
    </source>
</evidence>
<feature type="compositionally biased region" description="Acidic residues" evidence="2">
    <location>
        <begin position="181"/>
        <end position="190"/>
    </location>
</feature>
<feature type="region of interest" description="Disordered" evidence="2">
    <location>
        <begin position="523"/>
        <end position="574"/>
    </location>
</feature>
<feature type="compositionally biased region" description="Low complexity" evidence="2">
    <location>
        <begin position="467"/>
        <end position="482"/>
    </location>
</feature>
<feature type="region of interest" description="Disordered" evidence="2">
    <location>
        <begin position="1"/>
        <end position="25"/>
    </location>
</feature>
<dbReference type="STRING" id="763406.A0A1E3NMS5"/>
<accession>A0A1E3NMS5</accession>
<feature type="region of interest" description="Disordered" evidence="2">
    <location>
        <begin position="172"/>
        <end position="194"/>
    </location>
</feature>
<feature type="region of interest" description="Disordered" evidence="2">
    <location>
        <begin position="898"/>
        <end position="958"/>
    </location>
</feature>
<gene>
    <name evidence="3" type="ORF">PICMEDRAFT_139072</name>
</gene>
<feature type="compositionally biased region" description="Low complexity" evidence="2">
    <location>
        <begin position="1"/>
        <end position="20"/>
    </location>
</feature>
<proteinExistence type="predicted"/>
<reference evidence="3 4" key="1">
    <citation type="journal article" date="2016" name="Proc. Natl. Acad. Sci. U.S.A.">
        <title>Comparative genomics of biotechnologically important yeasts.</title>
        <authorList>
            <person name="Riley R."/>
            <person name="Haridas S."/>
            <person name="Wolfe K.H."/>
            <person name="Lopes M.R."/>
            <person name="Hittinger C.T."/>
            <person name="Goeker M."/>
            <person name="Salamov A.A."/>
            <person name="Wisecaver J.H."/>
            <person name="Long T.M."/>
            <person name="Calvey C.H."/>
            <person name="Aerts A.L."/>
            <person name="Barry K.W."/>
            <person name="Choi C."/>
            <person name="Clum A."/>
            <person name="Coughlan A.Y."/>
            <person name="Deshpande S."/>
            <person name="Douglass A.P."/>
            <person name="Hanson S.J."/>
            <person name="Klenk H.-P."/>
            <person name="LaButti K.M."/>
            <person name="Lapidus A."/>
            <person name="Lindquist E.A."/>
            <person name="Lipzen A.M."/>
            <person name="Meier-Kolthoff J.P."/>
            <person name="Ohm R.A."/>
            <person name="Otillar R.P."/>
            <person name="Pangilinan J.L."/>
            <person name="Peng Y."/>
            <person name="Rokas A."/>
            <person name="Rosa C.A."/>
            <person name="Scheuner C."/>
            <person name="Sibirny A.A."/>
            <person name="Slot J.C."/>
            <person name="Stielow J.B."/>
            <person name="Sun H."/>
            <person name="Kurtzman C.P."/>
            <person name="Blackwell M."/>
            <person name="Grigoriev I.V."/>
            <person name="Jeffries T.W."/>
        </authorList>
    </citation>
    <scope>NUCLEOTIDE SEQUENCE [LARGE SCALE GENOMIC DNA]</scope>
    <source>
        <strain evidence="3 4">NRRL Y-2026</strain>
    </source>
</reference>
<feature type="compositionally biased region" description="Basic and acidic residues" evidence="2">
    <location>
        <begin position="627"/>
        <end position="636"/>
    </location>
</feature>
<dbReference type="AlphaFoldDB" id="A0A1E3NMS5"/>
<evidence type="ECO:0000256" key="1">
    <source>
        <dbReference type="SAM" id="Coils"/>
    </source>
</evidence>
<dbReference type="OrthoDB" id="3993678at2759"/>
<evidence type="ECO:0000313" key="4">
    <source>
        <dbReference type="Proteomes" id="UP000094455"/>
    </source>
</evidence>
<evidence type="ECO:0000313" key="3">
    <source>
        <dbReference type="EMBL" id="ODQ46908.1"/>
    </source>
</evidence>
<protein>
    <submittedName>
        <fullName evidence="3">Uncharacterized protein</fullName>
    </submittedName>
</protein>
<feature type="coiled-coil region" evidence="1">
    <location>
        <begin position="1000"/>
        <end position="1055"/>
    </location>
</feature>
<keyword evidence="1" id="KW-0175">Coiled coil</keyword>
<feature type="region of interest" description="Disordered" evidence="2">
    <location>
        <begin position="828"/>
        <end position="856"/>
    </location>
</feature>
<name>A0A1E3NMS5_9ASCO</name>
<dbReference type="RefSeq" id="XP_019018021.1">
    <property type="nucleotide sequence ID" value="XM_019160124.1"/>
</dbReference>
<keyword evidence="4" id="KW-1185">Reference proteome</keyword>
<dbReference type="EMBL" id="KV454003">
    <property type="protein sequence ID" value="ODQ46908.1"/>
    <property type="molecule type" value="Genomic_DNA"/>
</dbReference>
<feature type="compositionally biased region" description="Polar residues" evidence="2">
    <location>
        <begin position="637"/>
        <end position="654"/>
    </location>
</feature>
<organism evidence="3 4">
    <name type="scientific">Pichia membranifaciens NRRL Y-2026</name>
    <dbReference type="NCBI Taxonomy" id="763406"/>
    <lineage>
        <taxon>Eukaryota</taxon>
        <taxon>Fungi</taxon>
        <taxon>Dikarya</taxon>
        <taxon>Ascomycota</taxon>
        <taxon>Saccharomycotina</taxon>
        <taxon>Pichiomycetes</taxon>
        <taxon>Pichiales</taxon>
        <taxon>Pichiaceae</taxon>
        <taxon>Pichia</taxon>
    </lineage>
</organism>
<sequence length="1084" mass="117724">MDAGMSASARGRNGASAGKSLNHTRGLDQSAFIDVSLETPINQPQQQQQQQQQFRGYPAPIMQNGLPQTQNFRGYPPGFNGPSNGGSPMYMNPQMSTSMNGFVGNGPQMMYMHPNSSSMVSVPQGMGMGMPMGGYNGNNVGSYQQAARNKQRRNSNASMSTMSVNRFMKKQWSRVGGGGGDDGDGDDGDGDDAKIEIDTSENEISFEDLQHIRGDRPGFGLTDSTPYIPTLKVSTQGGSKVTGEQHRKIQMAHKKAFAMNLARQNKQQQQQQQPRSMSLQTYGNAGYAPNYGGGYPGPMAPMGTVGPMGPMNPMMMLPPPSQQQRPSLPPNQQNGTMMLPVQTGMMTPSMTGGSTYANNANTGHHPVQLNQPPFNPRSMSLQSDSGMRQRPFQVANNGANAWGPMMRSQTPNRAYPNGTAANSPTLNPAAVGRTPPSFSPRLNPTGKPNGGNNGEILQNVQEETGVESQPEQAPAAATSTTAIPKSKKNKVLSKIEFSPVSEGDKDDMENGVSEQVKQIKSGINDNENSPIKETVLPTLPTVPPASSNGSRVTTPTRETGTPLRRREKGHQVTRSGVGSVVSFDSLTQKDQKAMQDKLYHLRNNSSQKTIFYSAAEFQPIASSDSLARQREDDSVNMKKQLSVQNEEPELSTSTALDDVHEGVEEPNATATDSIATTGAVAPPNVNIDEINDSLDEMVLKTSPVVNHNAFGGNYGSYGDNLRNSTTSYKSVEATQPLHLNLKENNKNANLNPNTRDTYSSLSPAKTDYSGNLVDMSLSLNSQSKESSPLKSTSIRKDILTKKAEFPNKREFTPPPSALGLTTDSITAATSIKSTPSKIRSSDSEPRTPISIASPSHTSFFTPEQYGLLNDNTQLLQELELVTTELASSVSREIALEGDLRKRSKSMSRENSSVGKKQDSDCNEPDLTVTDTGDNETSKGSAKNDSEIEIDAQSKTPSQYAATITSLTKQLNEERKKRYLIEGILLKFQESPGGAEFQDDLLDEKKKVSQLTDQLNNIKESVNLHKTEKDLLEVENTALKLEIEELQRKYGNMEREVVPRLKNQVEMLEEMINSSKHVGGSFSSP</sequence>
<dbReference type="GeneID" id="30176811"/>
<feature type="region of interest" description="Disordered" evidence="2">
    <location>
        <begin position="625"/>
        <end position="654"/>
    </location>
</feature>
<dbReference type="Proteomes" id="UP000094455">
    <property type="component" value="Unassembled WGS sequence"/>
</dbReference>
<feature type="region of interest" description="Disordered" evidence="2">
    <location>
        <begin position="263"/>
        <end position="283"/>
    </location>
</feature>
<feature type="region of interest" description="Disordered" evidence="2">
    <location>
        <begin position="408"/>
        <end position="491"/>
    </location>
</feature>
<feature type="compositionally biased region" description="Polar residues" evidence="2">
    <location>
        <begin position="828"/>
        <end position="838"/>
    </location>
</feature>